<accession>A0ABV5CT71</accession>
<protein>
    <recommendedName>
        <fullName evidence="4">Integral membrane protein</fullName>
    </recommendedName>
</protein>
<dbReference type="EMBL" id="JBCGDC010000033">
    <property type="protein sequence ID" value="MFB6394216.1"/>
    <property type="molecule type" value="Genomic_DNA"/>
</dbReference>
<evidence type="ECO:0000313" key="2">
    <source>
        <dbReference type="EMBL" id="MFB6394216.1"/>
    </source>
</evidence>
<dbReference type="RefSeq" id="WP_375734431.1">
    <property type="nucleotide sequence ID" value="NZ_JBCGDC010000033.1"/>
</dbReference>
<sequence>MRVDSGRSAYLVMLGWHGLMVVAYLVLVYQVSGTGELGDNSPREDMLVFGAYVIAPALVATLLVGLLLLRWLPARSRTSSAVVLGTAAASPALLLAAAVAGLVLR</sequence>
<feature type="transmembrane region" description="Helical" evidence="1">
    <location>
        <begin position="9"/>
        <end position="29"/>
    </location>
</feature>
<reference evidence="2 3" key="1">
    <citation type="submission" date="2024-04" db="EMBL/GenBank/DDBJ databases">
        <title>Polymorphospora sp. isolated from Baiyangdian Lake in Xiong'an New Area.</title>
        <authorList>
            <person name="Zhang X."/>
            <person name="Liu J."/>
        </authorList>
    </citation>
    <scope>NUCLEOTIDE SEQUENCE [LARGE SCALE GENOMIC DNA]</scope>
    <source>
        <strain evidence="2 3">2-325</strain>
    </source>
</reference>
<proteinExistence type="predicted"/>
<keyword evidence="1" id="KW-0472">Membrane</keyword>
<feature type="transmembrane region" description="Helical" evidence="1">
    <location>
        <begin position="81"/>
        <end position="104"/>
    </location>
</feature>
<feature type="transmembrane region" description="Helical" evidence="1">
    <location>
        <begin position="49"/>
        <end position="69"/>
    </location>
</feature>
<keyword evidence="3" id="KW-1185">Reference proteome</keyword>
<comment type="caution">
    <text evidence="2">The sequence shown here is derived from an EMBL/GenBank/DDBJ whole genome shotgun (WGS) entry which is preliminary data.</text>
</comment>
<evidence type="ECO:0008006" key="4">
    <source>
        <dbReference type="Google" id="ProtNLM"/>
    </source>
</evidence>
<evidence type="ECO:0000256" key="1">
    <source>
        <dbReference type="SAM" id="Phobius"/>
    </source>
</evidence>
<evidence type="ECO:0000313" key="3">
    <source>
        <dbReference type="Proteomes" id="UP001582793"/>
    </source>
</evidence>
<organism evidence="2 3">
    <name type="scientific">Polymorphospora lycopeni</name>
    <dbReference type="NCBI Taxonomy" id="3140240"/>
    <lineage>
        <taxon>Bacteria</taxon>
        <taxon>Bacillati</taxon>
        <taxon>Actinomycetota</taxon>
        <taxon>Actinomycetes</taxon>
        <taxon>Micromonosporales</taxon>
        <taxon>Micromonosporaceae</taxon>
        <taxon>Polymorphospora</taxon>
    </lineage>
</organism>
<keyword evidence="1" id="KW-0812">Transmembrane</keyword>
<keyword evidence="1" id="KW-1133">Transmembrane helix</keyword>
<gene>
    <name evidence="2" type="ORF">AAFH96_14015</name>
</gene>
<dbReference type="Proteomes" id="UP001582793">
    <property type="component" value="Unassembled WGS sequence"/>
</dbReference>
<name>A0ABV5CT71_9ACTN</name>